<dbReference type="InParanoid" id="A0A0C3D2D2"/>
<evidence type="ECO:0000313" key="3">
    <source>
        <dbReference type="EMBL" id="KIM54980.1"/>
    </source>
</evidence>
<organism evidence="3 4">
    <name type="scientific">Scleroderma citrinum Foug A</name>
    <dbReference type="NCBI Taxonomy" id="1036808"/>
    <lineage>
        <taxon>Eukaryota</taxon>
        <taxon>Fungi</taxon>
        <taxon>Dikarya</taxon>
        <taxon>Basidiomycota</taxon>
        <taxon>Agaricomycotina</taxon>
        <taxon>Agaricomycetes</taxon>
        <taxon>Agaricomycetidae</taxon>
        <taxon>Boletales</taxon>
        <taxon>Sclerodermatineae</taxon>
        <taxon>Sclerodermataceae</taxon>
        <taxon>Scleroderma</taxon>
    </lineage>
</organism>
<feature type="chain" id="PRO_5002163038" evidence="2">
    <location>
        <begin position="20"/>
        <end position="339"/>
    </location>
</feature>
<sequence>MQSPPILLILTLVVGSGLAGCVQTTTTDGRAVQSGQIKNLVTFGDSYTDPTFSGYSWETYVAGYGPFNLYSFAKSGATCSNSLTYRPFPPITEYQLPTYINATQNGTIPASAILPNETVYAIWIGTNDVGANALLTDGIGVRSGVSIVEVRKCVVNVVETLYESGARNFVILNMIPLNLTPLYSPTSYPNRFWSAVRNTTEWSVFMYELVRAGNAITDFMFQMAAPRLQGAHIASFDTYALFSDMFANPGAYLNGTAANPARNGPPVYNVTGCIKSCVLQLNESPSGPNTCTIVQDEVQQDAYLWYDELHPSEQADRILAAEITALMKGKPSKWTTWLS</sequence>
<dbReference type="PANTHER" id="PTHR45648">
    <property type="entry name" value="GDSL LIPASE/ACYLHYDROLASE FAMILY PROTEIN (AFU_ORTHOLOGUE AFUA_4G14700)"/>
    <property type="match status" value="1"/>
</dbReference>
<dbReference type="InterPro" id="IPR036514">
    <property type="entry name" value="SGNH_hydro_sf"/>
</dbReference>
<dbReference type="EMBL" id="KN822143">
    <property type="protein sequence ID" value="KIM54980.1"/>
    <property type="molecule type" value="Genomic_DNA"/>
</dbReference>
<dbReference type="SUPFAM" id="SSF52266">
    <property type="entry name" value="SGNH hydrolase"/>
    <property type="match status" value="1"/>
</dbReference>
<feature type="signal peptide" evidence="2">
    <location>
        <begin position="1"/>
        <end position="19"/>
    </location>
</feature>
<dbReference type="Pfam" id="PF00657">
    <property type="entry name" value="Lipase_GDSL"/>
    <property type="match status" value="1"/>
</dbReference>
<dbReference type="InterPro" id="IPR001087">
    <property type="entry name" value="GDSL"/>
</dbReference>
<dbReference type="PANTHER" id="PTHR45648:SF22">
    <property type="entry name" value="GDSL LIPASE_ACYLHYDROLASE FAMILY PROTEIN (AFU_ORTHOLOGUE AFUA_4G14700)"/>
    <property type="match status" value="1"/>
</dbReference>
<gene>
    <name evidence="3" type="ORF">SCLCIDRAFT_331528</name>
</gene>
<dbReference type="OrthoDB" id="1600564at2759"/>
<keyword evidence="2" id="KW-0732">Signal</keyword>
<dbReference type="STRING" id="1036808.A0A0C3D2D2"/>
<dbReference type="HOGENOM" id="CLU_015101_1_0_1"/>
<dbReference type="Proteomes" id="UP000053989">
    <property type="component" value="Unassembled WGS sequence"/>
</dbReference>
<reference evidence="3 4" key="1">
    <citation type="submission" date="2014-04" db="EMBL/GenBank/DDBJ databases">
        <authorList>
            <consortium name="DOE Joint Genome Institute"/>
            <person name="Kuo A."/>
            <person name="Kohler A."/>
            <person name="Nagy L.G."/>
            <person name="Floudas D."/>
            <person name="Copeland A."/>
            <person name="Barry K.W."/>
            <person name="Cichocki N."/>
            <person name="Veneault-Fourrey C."/>
            <person name="LaButti K."/>
            <person name="Lindquist E.A."/>
            <person name="Lipzen A."/>
            <person name="Lundell T."/>
            <person name="Morin E."/>
            <person name="Murat C."/>
            <person name="Sun H."/>
            <person name="Tunlid A."/>
            <person name="Henrissat B."/>
            <person name="Grigoriev I.V."/>
            <person name="Hibbett D.S."/>
            <person name="Martin F."/>
            <person name="Nordberg H.P."/>
            <person name="Cantor M.N."/>
            <person name="Hua S.X."/>
        </authorList>
    </citation>
    <scope>NUCLEOTIDE SEQUENCE [LARGE SCALE GENOMIC DNA]</scope>
    <source>
        <strain evidence="3 4">Foug A</strain>
    </source>
</reference>
<evidence type="ECO:0000256" key="1">
    <source>
        <dbReference type="ARBA" id="ARBA00022801"/>
    </source>
</evidence>
<evidence type="ECO:0000256" key="2">
    <source>
        <dbReference type="SAM" id="SignalP"/>
    </source>
</evidence>
<name>A0A0C3D2D2_9AGAM</name>
<dbReference type="Gene3D" id="3.40.50.1110">
    <property type="entry name" value="SGNH hydrolase"/>
    <property type="match status" value="1"/>
</dbReference>
<keyword evidence="1" id="KW-0378">Hydrolase</keyword>
<accession>A0A0C3D2D2</accession>
<dbReference type="AlphaFoldDB" id="A0A0C3D2D2"/>
<evidence type="ECO:0000313" key="4">
    <source>
        <dbReference type="Proteomes" id="UP000053989"/>
    </source>
</evidence>
<reference evidence="4" key="2">
    <citation type="submission" date="2015-01" db="EMBL/GenBank/DDBJ databases">
        <title>Evolutionary Origins and Diversification of the Mycorrhizal Mutualists.</title>
        <authorList>
            <consortium name="DOE Joint Genome Institute"/>
            <consortium name="Mycorrhizal Genomics Consortium"/>
            <person name="Kohler A."/>
            <person name="Kuo A."/>
            <person name="Nagy L.G."/>
            <person name="Floudas D."/>
            <person name="Copeland A."/>
            <person name="Barry K.W."/>
            <person name="Cichocki N."/>
            <person name="Veneault-Fourrey C."/>
            <person name="LaButti K."/>
            <person name="Lindquist E.A."/>
            <person name="Lipzen A."/>
            <person name="Lundell T."/>
            <person name="Morin E."/>
            <person name="Murat C."/>
            <person name="Riley R."/>
            <person name="Ohm R."/>
            <person name="Sun H."/>
            <person name="Tunlid A."/>
            <person name="Henrissat B."/>
            <person name="Grigoriev I.V."/>
            <person name="Hibbett D.S."/>
            <person name="Martin F."/>
        </authorList>
    </citation>
    <scope>NUCLEOTIDE SEQUENCE [LARGE SCALE GENOMIC DNA]</scope>
    <source>
        <strain evidence="4">Foug A</strain>
    </source>
</reference>
<dbReference type="GO" id="GO:0016788">
    <property type="term" value="F:hydrolase activity, acting on ester bonds"/>
    <property type="evidence" value="ECO:0007669"/>
    <property type="project" value="InterPro"/>
</dbReference>
<keyword evidence="4" id="KW-1185">Reference proteome</keyword>
<protein>
    <submittedName>
        <fullName evidence="3">Carbohydrate esterase family 16 protein</fullName>
    </submittedName>
</protein>
<dbReference type="InterPro" id="IPR051058">
    <property type="entry name" value="GDSL_Est/Lipase"/>
</dbReference>
<proteinExistence type="predicted"/>